<proteinExistence type="predicted"/>
<dbReference type="Proteomes" id="UP000799440">
    <property type="component" value="Unassembled WGS sequence"/>
</dbReference>
<evidence type="ECO:0000313" key="2">
    <source>
        <dbReference type="Proteomes" id="UP000799440"/>
    </source>
</evidence>
<accession>A0A6A6VQ66</accession>
<dbReference type="AlphaFoldDB" id="A0A6A6VQ66"/>
<dbReference type="EMBL" id="MU006561">
    <property type="protein sequence ID" value="KAF2751770.1"/>
    <property type="molecule type" value="Genomic_DNA"/>
</dbReference>
<gene>
    <name evidence="1" type="ORF">M011DRAFT_5219</name>
</gene>
<evidence type="ECO:0000313" key="1">
    <source>
        <dbReference type="EMBL" id="KAF2751770.1"/>
    </source>
</evidence>
<protein>
    <submittedName>
        <fullName evidence="1">Uncharacterized protein</fullName>
    </submittedName>
</protein>
<name>A0A6A6VQ66_9PLEO</name>
<reference evidence="1" key="1">
    <citation type="journal article" date="2020" name="Stud. Mycol.">
        <title>101 Dothideomycetes genomes: a test case for predicting lifestyles and emergence of pathogens.</title>
        <authorList>
            <person name="Haridas S."/>
            <person name="Albert R."/>
            <person name="Binder M."/>
            <person name="Bloem J."/>
            <person name="Labutti K."/>
            <person name="Salamov A."/>
            <person name="Andreopoulos B."/>
            <person name="Baker S."/>
            <person name="Barry K."/>
            <person name="Bills G."/>
            <person name="Bluhm B."/>
            <person name="Cannon C."/>
            <person name="Castanera R."/>
            <person name="Culley D."/>
            <person name="Daum C."/>
            <person name="Ezra D."/>
            <person name="Gonzalez J."/>
            <person name="Henrissat B."/>
            <person name="Kuo A."/>
            <person name="Liang C."/>
            <person name="Lipzen A."/>
            <person name="Lutzoni F."/>
            <person name="Magnuson J."/>
            <person name="Mondo S."/>
            <person name="Nolan M."/>
            <person name="Ohm R."/>
            <person name="Pangilinan J."/>
            <person name="Park H.-J."/>
            <person name="Ramirez L."/>
            <person name="Alfaro M."/>
            <person name="Sun H."/>
            <person name="Tritt A."/>
            <person name="Yoshinaga Y."/>
            <person name="Zwiers L.-H."/>
            <person name="Turgeon B."/>
            <person name="Goodwin S."/>
            <person name="Spatafora J."/>
            <person name="Crous P."/>
            <person name="Grigoriev I."/>
        </authorList>
    </citation>
    <scope>NUCLEOTIDE SEQUENCE</scope>
    <source>
        <strain evidence="1">CBS 119925</strain>
    </source>
</reference>
<organism evidence="1 2">
    <name type="scientific">Sporormia fimetaria CBS 119925</name>
    <dbReference type="NCBI Taxonomy" id="1340428"/>
    <lineage>
        <taxon>Eukaryota</taxon>
        <taxon>Fungi</taxon>
        <taxon>Dikarya</taxon>
        <taxon>Ascomycota</taxon>
        <taxon>Pezizomycotina</taxon>
        <taxon>Dothideomycetes</taxon>
        <taxon>Pleosporomycetidae</taxon>
        <taxon>Pleosporales</taxon>
        <taxon>Sporormiaceae</taxon>
        <taxon>Sporormia</taxon>
    </lineage>
</organism>
<keyword evidence="2" id="KW-1185">Reference proteome</keyword>
<sequence>MSANRLTGSQIRYPKVVSAFAPTFPNILNILTILPVRHYKSSHSPSPVRTIFAHGIPPVALCRPPTIASPV</sequence>